<organism evidence="2 3">
    <name type="scientific">Marinospirillum celere</name>
    <dbReference type="NCBI Taxonomy" id="1122252"/>
    <lineage>
        <taxon>Bacteria</taxon>
        <taxon>Pseudomonadati</taxon>
        <taxon>Pseudomonadota</taxon>
        <taxon>Gammaproteobacteria</taxon>
        <taxon>Oceanospirillales</taxon>
        <taxon>Oceanospirillaceae</taxon>
        <taxon>Marinospirillum</taxon>
    </lineage>
</organism>
<gene>
    <name evidence="2" type="ORF">SAMN05660443_0112</name>
</gene>
<dbReference type="InterPro" id="IPR027383">
    <property type="entry name" value="Znf_put"/>
</dbReference>
<reference evidence="2 3" key="1">
    <citation type="submission" date="2016-10" db="EMBL/GenBank/DDBJ databases">
        <authorList>
            <person name="de Groot N.N."/>
        </authorList>
    </citation>
    <scope>NUCLEOTIDE SEQUENCE [LARGE SCALE GENOMIC DNA]</scope>
    <source>
        <strain evidence="2 3">DSM 18438</strain>
    </source>
</reference>
<dbReference type="AlphaFoldDB" id="A0A1I1E147"/>
<evidence type="ECO:0000313" key="2">
    <source>
        <dbReference type="EMBL" id="SFB78573.1"/>
    </source>
</evidence>
<protein>
    <submittedName>
        <fullName evidence="2">Putative zinc-finger</fullName>
    </submittedName>
</protein>
<dbReference type="OrthoDB" id="8374021at2"/>
<proteinExistence type="predicted"/>
<dbReference type="GO" id="GO:0008270">
    <property type="term" value="F:zinc ion binding"/>
    <property type="evidence" value="ECO:0007669"/>
    <property type="project" value="UniProtKB-KW"/>
</dbReference>
<name>A0A1I1E147_9GAMM</name>
<dbReference type="RefSeq" id="WP_091957662.1">
    <property type="nucleotide sequence ID" value="NZ_FOLH01000001.1"/>
</dbReference>
<keyword evidence="2" id="KW-0479">Metal-binding</keyword>
<evidence type="ECO:0000259" key="1">
    <source>
        <dbReference type="Pfam" id="PF13490"/>
    </source>
</evidence>
<keyword evidence="2" id="KW-0862">Zinc</keyword>
<accession>A0A1I1E147</accession>
<dbReference type="STRING" id="1122252.SAMN05660443_0112"/>
<dbReference type="Proteomes" id="UP000199058">
    <property type="component" value="Unassembled WGS sequence"/>
</dbReference>
<keyword evidence="2" id="KW-0863">Zinc-finger</keyword>
<evidence type="ECO:0000313" key="3">
    <source>
        <dbReference type="Proteomes" id="UP000199058"/>
    </source>
</evidence>
<sequence>MLTCKQATQLMSASQDRSLTRKEHWSLKMHEMLCKGCRNCHQQLNLLHQLGPEWQKRLQGDEEKGAS</sequence>
<feature type="domain" description="Putative zinc-finger" evidence="1">
    <location>
        <begin position="4"/>
        <end position="38"/>
    </location>
</feature>
<dbReference type="Pfam" id="PF13490">
    <property type="entry name" value="zf-HC2"/>
    <property type="match status" value="1"/>
</dbReference>
<keyword evidence="3" id="KW-1185">Reference proteome</keyword>
<dbReference type="EMBL" id="FOLH01000001">
    <property type="protein sequence ID" value="SFB78573.1"/>
    <property type="molecule type" value="Genomic_DNA"/>
</dbReference>